<name>A0ABQ3BKA4_9FLAO</name>
<reference evidence="2" key="1">
    <citation type="journal article" date="2019" name="Int. J. Syst. Evol. Microbiol.">
        <title>The Global Catalogue of Microorganisms (GCM) 10K type strain sequencing project: providing services to taxonomists for standard genome sequencing and annotation.</title>
        <authorList>
            <consortium name="The Broad Institute Genomics Platform"/>
            <consortium name="The Broad Institute Genome Sequencing Center for Infectious Disease"/>
            <person name="Wu L."/>
            <person name="Ma J."/>
        </authorList>
    </citation>
    <scope>NUCLEOTIDE SEQUENCE [LARGE SCALE GENOMIC DNA]</scope>
    <source>
        <strain evidence="2">KCTC 12708</strain>
    </source>
</reference>
<organism evidence="1 2">
    <name type="scientific">Mesonia mobilis</name>
    <dbReference type="NCBI Taxonomy" id="369791"/>
    <lineage>
        <taxon>Bacteria</taxon>
        <taxon>Pseudomonadati</taxon>
        <taxon>Bacteroidota</taxon>
        <taxon>Flavobacteriia</taxon>
        <taxon>Flavobacteriales</taxon>
        <taxon>Flavobacteriaceae</taxon>
        <taxon>Mesonia</taxon>
    </lineage>
</organism>
<dbReference type="EMBL" id="BMWY01000002">
    <property type="protein sequence ID" value="GGZ48953.1"/>
    <property type="molecule type" value="Genomic_DNA"/>
</dbReference>
<keyword evidence="2" id="KW-1185">Reference proteome</keyword>
<comment type="caution">
    <text evidence="1">The sequence shown here is derived from an EMBL/GenBank/DDBJ whole genome shotgun (WGS) entry which is preliminary data.</text>
</comment>
<accession>A0ABQ3BKA4</accession>
<protein>
    <submittedName>
        <fullName evidence="1">Uncharacterized protein</fullName>
    </submittedName>
</protein>
<gene>
    <name evidence="1" type="ORF">GCM10008088_07860</name>
</gene>
<dbReference type="GeneID" id="94368450"/>
<evidence type="ECO:0000313" key="2">
    <source>
        <dbReference type="Proteomes" id="UP000615593"/>
    </source>
</evidence>
<proteinExistence type="predicted"/>
<dbReference type="Proteomes" id="UP000615593">
    <property type="component" value="Unassembled WGS sequence"/>
</dbReference>
<evidence type="ECO:0000313" key="1">
    <source>
        <dbReference type="EMBL" id="GGZ48953.1"/>
    </source>
</evidence>
<dbReference type="RefSeq" id="WP_027884019.1">
    <property type="nucleotide sequence ID" value="NZ_BMWY01000002.1"/>
</dbReference>
<sequence length="172" mass="20779">MKYDLILEEKLSKNNLHKKFIYDERLDDFSSISSDIADIFSEENIKFSLKLNSTILPVEMWGDFPYFLDDLIGYVDFLFLENVNSFVYYLSNQGIETNIDFHKNREIVNITEKIFLKSSYLISLRELQKDIVFFFDKLMELIEYLIPNMKKNIWFRNWEQKIRDKMIDSSNF</sequence>